<dbReference type="Gene3D" id="1.10.3210.10">
    <property type="entry name" value="Hypothetical protein af1432"/>
    <property type="match status" value="1"/>
</dbReference>
<dbReference type="InterPro" id="IPR052340">
    <property type="entry name" value="RNase_Y/CdgJ"/>
</dbReference>
<organism evidence="2">
    <name type="scientific">marine sediment metagenome</name>
    <dbReference type="NCBI Taxonomy" id="412755"/>
    <lineage>
        <taxon>unclassified sequences</taxon>
        <taxon>metagenomes</taxon>
        <taxon>ecological metagenomes</taxon>
    </lineage>
</organism>
<evidence type="ECO:0000313" key="2">
    <source>
        <dbReference type="EMBL" id="KKK88815.1"/>
    </source>
</evidence>
<feature type="non-terminal residue" evidence="2">
    <location>
        <position position="1"/>
    </location>
</feature>
<feature type="domain" description="HDOD" evidence="1">
    <location>
        <begin position="1"/>
        <end position="107"/>
    </location>
</feature>
<reference evidence="2" key="1">
    <citation type="journal article" date="2015" name="Nature">
        <title>Complex archaea that bridge the gap between prokaryotes and eukaryotes.</title>
        <authorList>
            <person name="Spang A."/>
            <person name="Saw J.H."/>
            <person name="Jorgensen S.L."/>
            <person name="Zaremba-Niedzwiedzka K."/>
            <person name="Martijn J."/>
            <person name="Lind A.E."/>
            <person name="van Eijk R."/>
            <person name="Schleper C."/>
            <person name="Guy L."/>
            <person name="Ettema T.J."/>
        </authorList>
    </citation>
    <scope>NUCLEOTIDE SEQUENCE</scope>
</reference>
<dbReference type="PANTHER" id="PTHR33525">
    <property type="match status" value="1"/>
</dbReference>
<dbReference type="PROSITE" id="PS51833">
    <property type="entry name" value="HDOD"/>
    <property type="match status" value="1"/>
</dbReference>
<comment type="caution">
    <text evidence="2">The sequence shown here is derived from an EMBL/GenBank/DDBJ whole genome shotgun (WGS) entry which is preliminary data.</text>
</comment>
<dbReference type="Pfam" id="PF08668">
    <property type="entry name" value="HDOD"/>
    <property type="match status" value="1"/>
</dbReference>
<name>A0A0F8ZS89_9ZZZZ</name>
<dbReference type="PANTHER" id="PTHR33525:SF3">
    <property type="entry name" value="RIBONUCLEASE Y"/>
    <property type="match status" value="1"/>
</dbReference>
<dbReference type="InterPro" id="IPR013976">
    <property type="entry name" value="HDOD"/>
</dbReference>
<protein>
    <recommendedName>
        <fullName evidence="1">HDOD domain-containing protein</fullName>
    </recommendedName>
</protein>
<dbReference type="EMBL" id="LAZR01049789">
    <property type="protein sequence ID" value="KKK88815.1"/>
    <property type="molecule type" value="Genomic_DNA"/>
</dbReference>
<dbReference type="CDD" id="cd00077">
    <property type="entry name" value="HDc"/>
    <property type="match status" value="1"/>
</dbReference>
<dbReference type="SUPFAM" id="SSF109604">
    <property type="entry name" value="HD-domain/PDEase-like"/>
    <property type="match status" value="1"/>
</dbReference>
<evidence type="ECO:0000259" key="1">
    <source>
        <dbReference type="PROSITE" id="PS51833"/>
    </source>
</evidence>
<sequence>TYQRSGLWKHLVSVGLCARMLAKRIDSVDGEDMFLSGLLHDIGIILEDQHVHDTFCTVMESLREGTPLAAAERNRFGFDHSMMGEKIGELWGFPDCTKAAIRYHHMAMSYRGPEGNAVRCVEVANLICTLKGITSVGMKLVTFSQPTFAALGLKKAEIVSLGEELNEILVENESLFHM</sequence>
<proteinExistence type="predicted"/>
<gene>
    <name evidence="2" type="ORF">LCGC14_2739340</name>
</gene>
<dbReference type="AlphaFoldDB" id="A0A0F8ZS89"/>
<accession>A0A0F8ZS89</accession>
<dbReference type="InterPro" id="IPR003607">
    <property type="entry name" value="HD/PDEase_dom"/>
</dbReference>